<dbReference type="EMBL" id="JAPDFW010000057">
    <property type="protein sequence ID" value="KAJ5077603.1"/>
    <property type="molecule type" value="Genomic_DNA"/>
</dbReference>
<dbReference type="InterPro" id="IPR035979">
    <property type="entry name" value="RBD_domain_sf"/>
</dbReference>
<keyword evidence="2" id="KW-0238">DNA-binding</keyword>
<evidence type="ECO:0000313" key="3">
    <source>
        <dbReference type="Proteomes" id="UP001149090"/>
    </source>
</evidence>
<dbReference type="AlphaFoldDB" id="A0A9Q0LUC4"/>
<dbReference type="SUPFAM" id="SSF54928">
    <property type="entry name" value="RNA-binding domain, RBD"/>
    <property type="match status" value="1"/>
</dbReference>
<feature type="compositionally biased region" description="Basic and acidic residues" evidence="1">
    <location>
        <begin position="138"/>
        <end position="164"/>
    </location>
</feature>
<dbReference type="Proteomes" id="UP001149090">
    <property type="component" value="Unassembled WGS sequence"/>
</dbReference>
<feature type="compositionally biased region" description="Basic residues" evidence="1">
    <location>
        <begin position="85"/>
        <end position="121"/>
    </location>
</feature>
<dbReference type="GO" id="GO:0003677">
    <property type="term" value="F:DNA binding"/>
    <property type="evidence" value="ECO:0007669"/>
    <property type="project" value="UniProtKB-KW"/>
</dbReference>
<name>A0A9Q0LUC4_ANAIG</name>
<evidence type="ECO:0000256" key="1">
    <source>
        <dbReference type="SAM" id="MobiDB-lite"/>
    </source>
</evidence>
<dbReference type="OrthoDB" id="5348404at2759"/>
<gene>
    <name evidence="2" type="ORF">M0811_05702</name>
</gene>
<organism evidence="2 3">
    <name type="scientific">Anaeramoeba ignava</name>
    <name type="common">Anaerobic marine amoeba</name>
    <dbReference type="NCBI Taxonomy" id="1746090"/>
    <lineage>
        <taxon>Eukaryota</taxon>
        <taxon>Metamonada</taxon>
        <taxon>Anaeramoebidae</taxon>
        <taxon>Anaeramoeba</taxon>
    </lineage>
</organism>
<keyword evidence="3" id="KW-1185">Reference proteome</keyword>
<accession>A0A9Q0LUC4</accession>
<feature type="compositionally biased region" description="Low complexity" evidence="1">
    <location>
        <begin position="7"/>
        <end position="49"/>
    </location>
</feature>
<feature type="compositionally biased region" description="Basic residues" evidence="1">
    <location>
        <begin position="186"/>
        <end position="215"/>
    </location>
</feature>
<feature type="compositionally biased region" description="Basic and acidic residues" evidence="1">
    <location>
        <begin position="216"/>
        <end position="228"/>
    </location>
</feature>
<proteinExistence type="predicted"/>
<feature type="compositionally biased region" description="Low complexity" evidence="1">
    <location>
        <begin position="122"/>
        <end position="137"/>
    </location>
</feature>
<evidence type="ECO:0000313" key="2">
    <source>
        <dbReference type="EMBL" id="KAJ5077603.1"/>
    </source>
</evidence>
<feature type="region of interest" description="Disordered" evidence="1">
    <location>
        <begin position="1"/>
        <end position="49"/>
    </location>
</feature>
<comment type="caution">
    <text evidence="2">The sequence shown here is derived from an EMBL/GenBank/DDBJ whole genome shotgun (WGS) entry which is preliminary data.</text>
</comment>
<sequence length="559" mass="65755">MGRKHSTSTSTSTSTSKSTSTSTSTSTSKSTSKSTSNDTLSSDSDTISTTELQYQLKIRGLNYKQPKHKLIQKLHNQFQKEEKLHHKISKKKSTKKNKNQKSNQKNHSKKHKKHTKKRKVSRSSSPSFTSSSEPESFSEIHEFIQKQSESKSNTKEETNQRNENKNQNQNKNQRNKNQRNQNQRNKNQRNKNHKNKNTHHSHKRIKNKSKSKKQKNPKENKPINKIEEQINPNEKLIENNLENNFQDNLENNLENISRQFEKTNTGTFIDIVEPNNQNSYEKYSDQFSDERSDVKIQEIPHNSNNRDILNNQDNDLDSDVSLDFAKKAPVSKRPPSKVLLIENFVRPFTVRSARKLLEKTGKVLDFWMNSIKTHCFVFFDSFEQAEKTRNVIYGLRWPKSGSKLLADFHNENDAINIVEKAKLRPSTKGFDGLDSNEIIREGKLDIYKSNPNTKTLSSIDESENFHKSNHFQRKFPSKNKNKNENENDFEKNLDNEYLIEMDQFDEKRIKYNQKHHRNLQRYFLRTKAKPALYYLPNPKHIVDFKREREKKLFELKIKK</sequence>
<feature type="region of interest" description="Disordered" evidence="1">
    <location>
        <begin position="68"/>
        <end position="231"/>
    </location>
</feature>
<dbReference type="CDD" id="cd12432">
    <property type="entry name" value="RRM_ACINU"/>
    <property type="match status" value="1"/>
</dbReference>
<dbReference type="PANTHER" id="PTHR47031:SF3">
    <property type="entry name" value="SAP DOMAIN-CONTAINING PROTEIN"/>
    <property type="match status" value="1"/>
</dbReference>
<dbReference type="PANTHER" id="PTHR47031">
    <property type="entry name" value="SAP DNA-BINDING DOMAIN-CONTAINING PROTEIN"/>
    <property type="match status" value="1"/>
</dbReference>
<dbReference type="InterPro" id="IPR034257">
    <property type="entry name" value="Acinus_RRM"/>
</dbReference>
<protein>
    <submittedName>
        <fullName evidence="2">Sap DNA-binding domain-containing protein</fullName>
    </submittedName>
</protein>
<reference evidence="2" key="1">
    <citation type="submission" date="2022-10" db="EMBL/GenBank/DDBJ databases">
        <title>Novel sulphate-reducing endosymbionts in the free-living metamonad Anaeramoeba.</title>
        <authorList>
            <person name="Jerlstrom-Hultqvist J."/>
            <person name="Cepicka I."/>
            <person name="Gallot-Lavallee L."/>
            <person name="Salas-Leiva D."/>
            <person name="Curtis B.A."/>
            <person name="Zahonova K."/>
            <person name="Pipaliya S."/>
            <person name="Dacks J."/>
            <person name="Roger A.J."/>
        </authorList>
    </citation>
    <scope>NUCLEOTIDE SEQUENCE</scope>
    <source>
        <strain evidence="2">BMAN</strain>
    </source>
</reference>